<comment type="caution">
    <text evidence="1">The sequence shown here is derived from an EMBL/GenBank/DDBJ whole genome shotgun (WGS) entry which is preliminary data.</text>
</comment>
<protein>
    <submittedName>
        <fullName evidence="1">Uncharacterized protein</fullName>
    </submittedName>
</protein>
<reference evidence="1 2" key="1">
    <citation type="submission" date="2017-09" db="EMBL/GenBank/DDBJ databases">
        <title>Reassesment of A. cryaerophilus.</title>
        <authorList>
            <person name="Perez-Cataluna A."/>
            <person name="Collado L."/>
            <person name="Salgado O."/>
            <person name="Lefinanco V."/>
            <person name="Figueras M.J."/>
        </authorList>
    </citation>
    <scope>NUCLEOTIDE SEQUENCE [LARGE SCALE GENOMIC DNA]</scope>
    <source>
        <strain evidence="1 2">LMG 10210</strain>
    </source>
</reference>
<organism evidence="1 2">
    <name type="scientific">Aliarcobacter cryaerophilus</name>
    <dbReference type="NCBI Taxonomy" id="28198"/>
    <lineage>
        <taxon>Bacteria</taxon>
        <taxon>Pseudomonadati</taxon>
        <taxon>Campylobacterota</taxon>
        <taxon>Epsilonproteobacteria</taxon>
        <taxon>Campylobacterales</taxon>
        <taxon>Arcobacteraceae</taxon>
        <taxon>Aliarcobacter</taxon>
    </lineage>
</organism>
<dbReference type="Proteomes" id="UP000238281">
    <property type="component" value="Unassembled WGS sequence"/>
</dbReference>
<proteinExistence type="predicted"/>
<dbReference type="RefSeq" id="WP_105915392.1">
    <property type="nucleotide sequence ID" value="NZ_NXGE01000003.1"/>
</dbReference>
<gene>
    <name evidence="1" type="ORF">CJ673_06245</name>
</gene>
<evidence type="ECO:0000313" key="1">
    <source>
        <dbReference type="EMBL" id="PRM94487.1"/>
    </source>
</evidence>
<accession>A0A2S9T6M3</accession>
<dbReference type="EMBL" id="NXGE01000003">
    <property type="protein sequence ID" value="PRM94487.1"/>
    <property type="molecule type" value="Genomic_DNA"/>
</dbReference>
<evidence type="ECO:0000313" key="2">
    <source>
        <dbReference type="Proteomes" id="UP000238281"/>
    </source>
</evidence>
<name>A0A2S9T6M3_9BACT</name>
<sequence>MTSPVQIGKTYGVLHTESFFSFLGFAKKVGSNETQKIDVFLDDKLIDTIEANEFIQKIDDMYDVENKAFKYNLPSEHIGKKAIISFKNHDSGEELINSPYSLIDKNHEDFNEAKFLHSLSEPLSEELRNMYKPNCIGFLATKENLEDEEFVEFINQIIKDFPEYEFKAFYFDKNSIKEIKNNFPHSDLNLVEIKSVEDIFKNLEVYLSNELINLIDTQIIRYLRQLSQEIFPISLNLYHPKNMNLKTFEMNNISYFNKFFINLEYLCFEQSNIEKYGNSFHEIYFKKACEKYGIDLEIDLNETLSKAYVYWNLKLGLSNHEFFKSSLEFGKKFAELQL</sequence>
<dbReference type="AlphaFoldDB" id="A0A2S9T6M3"/>